<evidence type="ECO:0000313" key="2">
    <source>
        <dbReference type="EMBL" id="NDK54937.1"/>
    </source>
</evidence>
<dbReference type="RefSeq" id="WP_162344986.1">
    <property type="nucleotide sequence ID" value="NZ_JAAEAA010000003.1"/>
</dbReference>
<organism evidence="2 3">
    <name type="scientific">Pontibacter fetidus</name>
    <dbReference type="NCBI Taxonomy" id="2700082"/>
    <lineage>
        <taxon>Bacteria</taxon>
        <taxon>Pseudomonadati</taxon>
        <taxon>Bacteroidota</taxon>
        <taxon>Cytophagia</taxon>
        <taxon>Cytophagales</taxon>
        <taxon>Hymenobacteraceae</taxon>
        <taxon>Pontibacter</taxon>
    </lineage>
</organism>
<dbReference type="GO" id="GO:0016747">
    <property type="term" value="F:acyltransferase activity, transferring groups other than amino-acyl groups"/>
    <property type="evidence" value="ECO:0007669"/>
    <property type="project" value="InterPro"/>
</dbReference>
<keyword evidence="3" id="KW-1185">Reference proteome</keyword>
<dbReference type="Gene3D" id="3.40.630.30">
    <property type="match status" value="1"/>
</dbReference>
<accession>A0A6B2H3R3</accession>
<reference evidence="2 3" key="1">
    <citation type="submission" date="2020-01" db="EMBL/GenBank/DDBJ databases">
        <authorList>
            <person name="Kim M.K."/>
        </authorList>
    </citation>
    <scope>NUCLEOTIDE SEQUENCE [LARGE SCALE GENOMIC DNA]</scope>
    <source>
        <strain evidence="2 3">BT213</strain>
    </source>
</reference>
<dbReference type="EMBL" id="JAAEAA010000003">
    <property type="protein sequence ID" value="NDK54937.1"/>
    <property type="molecule type" value="Genomic_DNA"/>
</dbReference>
<dbReference type="CDD" id="cd04301">
    <property type="entry name" value="NAT_SF"/>
    <property type="match status" value="1"/>
</dbReference>
<proteinExistence type="predicted"/>
<dbReference type="InterPro" id="IPR000182">
    <property type="entry name" value="GNAT_dom"/>
</dbReference>
<evidence type="ECO:0000313" key="3">
    <source>
        <dbReference type="Proteomes" id="UP000478546"/>
    </source>
</evidence>
<feature type="domain" description="N-acetyltransferase" evidence="1">
    <location>
        <begin position="4"/>
        <end position="142"/>
    </location>
</feature>
<dbReference type="AlphaFoldDB" id="A0A6B2H3R3"/>
<dbReference type="Pfam" id="PF00583">
    <property type="entry name" value="Acetyltransf_1"/>
    <property type="match status" value="1"/>
</dbReference>
<dbReference type="PROSITE" id="PS51186">
    <property type="entry name" value="GNAT"/>
    <property type="match status" value="1"/>
</dbReference>
<gene>
    <name evidence="2" type="ORF">GWO68_03305</name>
</gene>
<keyword evidence="2" id="KW-0808">Transferase</keyword>
<name>A0A6B2H3R3_9BACT</name>
<dbReference type="SUPFAM" id="SSF55729">
    <property type="entry name" value="Acyl-CoA N-acyltransferases (Nat)"/>
    <property type="match status" value="1"/>
</dbReference>
<evidence type="ECO:0000259" key="1">
    <source>
        <dbReference type="PROSITE" id="PS51186"/>
    </source>
</evidence>
<dbReference type="Proteomes" id="UP000478546">
    <property type="component" value="Unassembled WGS sequence"/>
</dbReference>
<dbReference type="InterPro" id="IPR016181">
    <property type="entry name" value="Acyl_CoA_acyltransferase"/>
</dbReference>
<protein>
    <submittedName>
        <fullName evidence="2">GNAT family N-acetyltransferase</fullName>
    </submittedName>
</protein>
<comment type="caution">
    <text evidence="2">The sequence shown here is derived from an EMBL/GenBank/DDBJ whole genome shotgun (WGS) entry which is preliminary data.</text>
</comment>
<sequence length="142" mass="16269">MSETTIRELVTLPEMLAQHALIQQLNPTMSLARYEELLLQMLPNGYRMAAVFTGDACVGLSGFWIGTKLYSGKYLEIDNFVVDSNYRSQRLGKQLSDWLHTIAEQEGCETIMLDAYATNAAAHKFYFREGFHIKGYHFYKTL</sequence>